<feature type="compositionally biased region" description="Basic and acidic residues" evidence="1">
    <location>
        <begin position="1"/>
        <end position="16"/>
    </location>
</feature>
<feature type="region of interest" description="Disordered" evidence="1">
    <location>
        <begin position="1"/>
        <end position="95"/>
    </location>
</feature>
<proteinExistence type="predicted"/>
<accession>D6AC91</accession>
<dbReference type="AlphaFoldDB" id="D6AC91"/>
<evidence type="ECO:0000313" key="2">
    <source>
        <dbReference type="EMBL" id="EFE74514.2"/>
    </source>
</evidence>
<evidence type="ECO:0000256" key="1">
    <source>
        <dbReference type="SAM" id="MobiDB-lite"/>
    </source>
</evidence>
<dbReference type="Proteomes" id="UP000003986">
    <property type="component" value="Unassembled WGS sequence"/>
</dbReference>
<name>D6AC91_STRFL</name>
<gene>
    <name evidence="2" type="ORF">SSGG_01880</name>
</gene>
<reference evidence="3" key="1">
    <citation type="submission" date="2008-10" db="EMBL/GenBank/DDBJ databases">
        <authorList>
            <person name="Molnar K."/>
        </authorList>
    </citation>
    <scope>NUCLEOTIDE SEQUENCE [LARGE SCALE GENOMIC DNA]</scope>
    <source>
        <strain evidence="3">NRRL 15998</strain>
    </source>
</reference>
<dbReference type="EMBL" id="DS999644">
    <property type="protein sequence ID" value="EFE74514.2"/>
    <property type="molecule type" value="Genomic_DNA"/>
</dbReference>
<organism evidence="2 3">
    <name type="scientific">Streptomyces filamentosus NRRL 15998</name>
    <dbReference type="NCBI Taxonomy" id="457431"/>
    <lineage>
        <taxon>Bacteria</taxon>
        <taxon>Bacillati</taxon>
        <taxon>Actinomycetota</taxon>
        <taxon>Actinomycetes</taxon>
        <taxon>Kitasatosporales</taxon>
        <taxon>Streptomycetaceae</taxon>
        <taxon>Streptomyces</taxon>
    </lineage>
</organism>
<sequence length="95" mass="10498">MPDERSSPMSQEERPVEGQPDQEEQAALLRRTDNGPTVDIEEELLRERFGTPDMTGVFATPDATEDERPETDEFHSGQSAAPVRTVEHTDGGESA</sequence>
<feature type="compositionally biased region" description="Basic and acidic residues" evidence="1">
    <location>
        <begin position="85"/>
        <end position="95"/>
    </location>
</feature>
<evidence type="ECO:0000313" key="3">
    <source>
        <dbReference type="Proteomes" id="UP000003986"/>
    </source>
</evidence>
<protein>
    <submittedName>
        <fullName evidence="2">Predicted protein</fullName>
    </submittedName>
</protein>
<reference evidence="3" key="2">
    <citation type="submission" date="2008-12" db="EMBL/GenBank/DDBJ databases">
        <title>Annotation of Streptomyces roseosporus strain NRRL 15998.</title>
        <authorList>
            <consortium name="The Broad Institute Genome Sequencing Platform"/>
            <consortium name="Broad Institute Microbial Sequencing Center"/>
            <person name="Fischbach M."/>
            <person name="Ward D."/>
            <person name="Young S."/>
            <person name="Kodira C.D."/>
            <person name="Zeng Q."/>
            <person name="Koehrsen M."/>
            <person name="Godfrey P."/>
            <person name="Alvarado L."/>
            <person name="Berlin A.M."/>
            <person name="Borenstein D."/>
            <person name="Chen Z."/>
            <person name="Engels R."/>
            <person name="Freedman E."/>
            <person name="Gellesch M."/>
            <person name="Goldberg J."/>
            <person name="Griggs A."/>
            <person name="Gujja S."/>
            <person name="Heiman D.I."/>
            <person name="Hepburn T.A."/>
            <person name="Howarth C."/>
            <person name="Jen D."/>
            <person name="Larson L."/>
            <person name="Lewis B."/>
            <person name="Mehta T."/>
            <person name="Park D."/>
            <person name="Pearson M."/>
            <person name="Roberts A."/>
            <person name="Saif S."/>
            <person name="Shea T.D."/>
            <person name="Shenoy N."/>
            <person name="Sisk P."/>
            <person name="Stolte C."/>
            <person name="Sykes S.N."/>
            <person name="Walk T."/>
            <person name="White J."/>
            <person name="Yandava C."/>
            <person name="Straight P."/>
            <person name="Clardy J."/>
            <person name="Hung D."/>
            <person name="Kolter R."/>
            <person name="Mekalanos J."/>
            <person name="Walker S."/>
            <person name="Walsh C.T."/>
            <person name="Wieland B.L.C."/>
            <person name="Ilzarbe M."/>
            <person name="Galagan J."/>
            <person name="Nusbaum C."/>
            <person name="Birren B."/>
        </authorList>
    </citation>
    <scope>NUCLEOTIDE SEQUENCE [LARGE SCALE GENOMIC DNA]</scope>
    <source>
        <strain evidence="3">NRRL 15998</strain>
    </source>
</reference>